<keyword evidence="4 11" id="KW-0227">DNA damage</keyword>
<evidence type="ECO:0000256" key="7">
    <source>
        <dbReference type="ARBA" id="ARBA00023015"/>
    </source>
</evidence>
<keyword evidence="10 11" id="KW-0539">Nucleus</keyword>
<evidence type="ECO:0000256" key="8">
    <source>
        <dbReference type="ARBA" id="ARBA00023163"/>
    </source>
</evidence>
<sequence length="297" mass="33321">MEVLVQKMPSEEDESSIIVIVLDVNPSQRAIYADTKGYRHILESIIAFCNAHLVLKPDNHLALIACHSGSSEFIFSDKDNEVLPTGQNDGQYELLAHVERSVRANLKNFILKTEPTVGDSLLAGSCAMALCYIHRMIREKSPTMKMNSRILVITGSGESVSQYMNYMNVFFTAHKENIIVDVLSMEHDLGLLQQGCDITGGLYLKIPQIHGLLQYLLWVFLPEPPLRKKLVLPPPVKVDYRAACFCHRTLIDVGYVCSVCLSVFCKFSPICTTCHALFKTPGPLPNKAKKKNIKERR</sequence>
<comment type="function">
    <text evidence="11">Component of the general transcription and DNA repair factor IIH (TFIIH) core complex, which is involved in general and transcription-coupled nucleotide excision repair (NER) of damaged DNA and, when complexed to CAK, in RNA transcription by RNA polymerase II. In NER, TFIIH acts by opening DNA around the lesion to allow the excision of the damaged oligonucleotide and its replacement by a new DNA fragment. In transcription, TFIIH has an essential role in transcription initiation. When the pre-initiation complex (PIC) has been established, TFIIH is required for promoter opening and promoter escape. Phosphorylation of the C-terminal tail (CTD) of the largest subunit of RNA polymerase II by the kinase module CAK controls the initiation of transcription.</text>
</comment>
<evidence type="ECO:0000256" key="9">
    <source>
        <dbReference type="ARBA" id="ARBA00023204"/>
    </source>
</evidence>
<comment type="subunit">
    <text evidence="11">Part of a TFIID-containing RNA polymerase II pre-initiation complex that is composed of TBP and at least GTF2A1, GTF2A2, GTF2E1, GTF2E2, GTF2F1, GTF2H2, GTF2H3, GTF2H4, GTF2H5, GTF2B, TCEA1, ERCC2, ERCC3, TAF1, TAF2, TAF3, TAF4, TAF5, TAF6, TAF7, TAF8, TAF9, TAF10, TAF11, TAF12 and TAF13. Component of the 7-subunit TFIIH core complex composed of XPB/ERCC3, XPD/ERCC2, GTF2H1, GTF2H2, GTF2H3, GTF2H4 and GTF2H5, which is active in NER. The core complex associates with the 3-subunit CDK-activating kinase (CAK) module composed of CCNH/cyclin H, CDK7 and MNAT1 to form the 10-subunit holoenzyme (holo-TFIIH) active in transcription. Interacts with RARA; the interaction requires prior phosphorylation of RARA on 'Ser-369' which then enhances interaction of RARA with CDK7.</text>
</comment>
<dbReference type="eggNOG" id="KOG2487">
    <property type="taxonomic scope" value="Eukaryota"/>
</dbReference>
<dbReference type="Proteomes" id="UP000015103">
    <property type="component" value="Unassembled WGS sequence"/>
</dbReference>
<evidence type="ECO:0000313" key="14">
    <source>
        <dbReference type="Proteomes" id="UP000015103"/>
    </source>
</evidence>
<dbReference type="STRING" id="13249.R4FM47"/>
<name>R4FM47_RHOPR</name>
<protein>
    <recommendedName>
        <fullName evidence="11">General transcription factor IIH subunit 3</fullName>
    </recommendedName>
    <alternativeName>
        <fullName evidence="11">General transcription factor IIH polypeptide 3</fullName>
    </alternativeName>
</protein>
<evidence type="ECO:0000256" key="2">
    <source>
        <dbReference type="ARBA" id="ARBA00005273"/>
    </source>
</evidence>
<dbReference type="EMBL" id="ACPB03018838">
    <property type="status" value="NOT_ANNOTATED_CDS"/>
    <property type="molecule type" value="Genomic_DNA"/>
</dbReference>
<keyword evidence="9 11" id="KW-0234">DNA repair</keyword>
<dbReference type="PANTHER" id="PTHR12831">
    <property type="entry name" value="TRANSCRIPTION INITIATION FACTOR IIH TFIIH , POLYPEPTIDE 3-RELATED"/>
    <property type="match status" value="1"/>
</dbReference>
<keyword evidence="14" id="KW-1185">Reference proteome</keyword>
<reference evidence="13" key="3">
    <citation type="submission" date="2015-05" db="UniProtKB">
        <authorList>
            <consortium name="EnsemblMetazoa"/>
        </authorList>
    </citation>
    <scope>IDENTIFICATION</scope>
</reference>
<dbReference type="HOGENOM" id="CLU_040211_1_0_1"/>
<dbReference type="OMA" id="QGCDITS"/>
<dbReference type="InterPro" id="IPR004600">
    <property type="entry name" value="TFIIH_Tfb4/GTF2H3"/>
</dbReference>
<dbReference type="InterPro" id="IPR036465">
    <property type="entry name" value="vWFA_dom_sf"/>
</dbReference>
<evidence type="ECO:0000256" key="11">
    <source>
        <dbReference type="RuleBase" id="RU368090"/>
    </source>
</evidence>
<evidence type="ECO:0000313" key="13">
    <source>
        <dbReference type="EnsemblMetazoa" id="RPRC011044-PA"/>
    </source>
</evidence>
<organism evidence="12">
    <name type="scientific">Rhodnius prolixus</name>
    <name type="common">Triatomid bug</name>
    <dbReference type="NCBI Taxonomy" id="13249"/>
    <lineage>
        <taxon>Eukaryota</taxon>
        <taxon>Metazoa</taxon>
        <taxon>Ecdysozoa</taxon>
        <taxon>Arthropoda</taxon>
        <taxon>Hexapoda</taxon>
        <taxon>Insecta</taxon>
        <taxon>Pterygota</taxon>
        <taxon>Neoptera</taxon>
        <taxon>Paraneoptera</taxon>
        <taxon>Hemiptera</taxon>
        <taxon>Heteroptera</taxon>
        <taxon>Panheteroptera</taxon>
        <taxon>Cimicomorpha</taxon>
        <taxon>Reduviidae</taxon>
        <taxon>Triatominae</taxon>
        <taxon>Rhodnius</taxon>
    </lineage>
</organism>
<comment type="subcellular location">
    <subcellularLocation>
        <location evidence="1 11">Nucleus</location>
    </subcellularLocation>
</comment>
<dbReference type="VEuPathDB" id="VectorBase:RPRC011044"/>
<dbReference type="EMBL" id="GAHY01001133">
    <property type="protein sequence ID" value="JAA76377.1"/>
    <property type="molecule type" value="mRNA"/>
</dbReference>
<keyword evidence="8 11" id="KW-0804">Transcription</keyword>
<dbReference type="PANTHER" id="PTHR12831:SF0">
    <property type="entry name" value="GENERAL TRANSCRIPTION FACTOR IIH SUBUNIT 3"/>
    <property type="match status" value="1"/>
</dbReference>
<evidence type="ECO:0000256" key="10">
    <source>
        <dbReference type="ARBA" id="ARBA00023242"/>
    </source>
</evidence>
<keyword evidence="3 11" id="KW-0479">Metal-binding</keyword>
<dbReference type="GO" id="GO:0000439">
    <property type="term" value="C:transcription factor TFIIH core complex"/>
    <property type="evidence" value="ECO:0007669"/>
    <property type="project" value="UniProtKB-UniRule"/>
</dbReference>
<evidence type="ECO:0000313" key="12">
    <source>
        <dbReference type="EMBL" id="JAA76377.1"/>
    </source>
</evidence>
<dbReference type="GO" id="GO:0008270">
    <property type="term" value="F:zinc ion binding"/>
    <property type="evidence" value="ECO:0007669"/>
    <property type="project" value="UniProtKB-KW"/>
</dbReference>
<dbReference type="GO" id="GO:0005675">
    <property type="term" value="C:transcription factor TFIIH holo complex"/>
    <property type="evidence" value="ECO:0007669"/>
    <property type="project" value="UniProtKB-UniRule"/>
</dbReference>
<dbReference type="EnsemblMetazoa" id="RPRC011044-RA">
    <property type="protein sequence ID" value="RPRC011044-PA"/>
    <property type="gene ID" value="RPRC011044"/>
</dbReference>
<evidence type="ECO:0000256" key="5">
    <source>
        <dbReference type="ARBA" id="ARBA00022771"/>
    </source>
</evidence>
<keyword evidence="6 11" id="KW-0862">Zinc</keyword>
<evidence type="ECO:0000256" key="4">
    <source>
        <dbReference type="ARBA" id="ARBA00022763"/>
    </source>
</evidence>
<dbReference type="AlphaFoldDB" id="R4FM47"/>
<keyword evidence="7 11" id="KW-0805">Transcription regulation</keyword>
<dbReference type="Pfam" id="PF03850">
    <property type="entry name" value="Tfb4"/>
    <property type="match status" value="1"/>
</dbReference>
<reference evidence="14" key="2">
    <citation type="submission" date="2015-04" db="EMBL/GenBank/DDBJ databases">
        <authorList>
            <person name="Wilson R.K."/>
            <person name="Warren W."/>
            <person name="Dotson E."/>
            <person name="Oliveira P.L."/>
        </authorList>
    </citation>
    <scope>NUCLEOTIDE SEQUENCE</scope>
</reference>
<dbReference type="GO" id="GO:0006289">
    <property type="term" value="P:nucleotide-excision repair"/>
    <property type="evidence" value="ECO:0007669"/>
    <property type="project" value="UniProtKB-UniRule"/>
</dbReference>
<dbReference type="GO" id="GO:0006355">
    <property type="term" value="P:regulation of DNA-templated transcription"/>
    <property type="evidence" value="ECO:0007669"/>
    <property type="project" value="InterPro"/>
</dbReference>
<dbReference type="InParanoid" id="R4FM47"/>
<reference evidence="12" key="1">
    <citation type="submission" date="2013-04" db="EMBL/GenBank/DDBJ databases">
        <title>An insight into the transcriptome of the digestive tract of the blood sucking bug, Rhodnius prolixus.</title>
        <authorList>
            <person name="Ribeiro J.M.C."/>
            <person name="Genta F.A."/>
            <person name="Sorgine M.H.F."/>
            <person name="Paiva-Silva G.O."/>
            <person name="Majerowicz D."/>
            <person name="Medeiros M."/>
            <person name="Koerich L."/>
            <person name="Terra W.R."/>
            <person name="Ferreira C."/>
            <person name="Pimentel A.C."/>
            <person name="Bisch P.M."/>
            <person name="Diniz M.M.P."/>
            <person name="Nascimento R."/>
            <person name="Salmon D."/>
            <person name="Silber A.M."/>
            <person name="Alves M."/>
            <person name="Oliveira M.F."/>
            <person name="Gondim K.C."/>
            <person name="Silva Neto M.A.C."/>
            <person name="Atella G.C."/>
            <person name="Araujo H."/>
            <person name="Dias F.S."/>
            <person name="Polycarpo C.R."/>
            <person name="Fampa P."/>
            <person name="Melo A.C."/>
            <person name="Tanaka A.S."/>
            <person name="Balczun C."/>
            <person name="Oliveira J.H.M."/>
            <person name="Goncalves R."/>
            <person name="Lazoski C."/>
            <person name="Pereira M.A."/>
            <person name="Rivera-Pomar R."/>
            <person name="Diambra L."/>
            <person name="Schaub G.A."/>
            <person name="Garcia E.S."/>
            <person name="Azambuja P."/>
            <person name="Braz G.R.C."/>
            <person name="Oliveira P.L."/>
        </authorList>
    </citation>
    <scope>NUCLEOTIDE SEQUENCE</scope>
</reference>
<dbReference type="FunCoup" id="R4FM47">
    <property type="interactions" value="1950"/>
</dbReference>
<accession>R4FM47</accession>
<evidence type="ECO:0000256" key="3">
    <source>
        <dbReference type="ARBA" id="ARBA00022723"/>
    </source>
</evidence>
<dbReference type="Gene3D" id="3.40.50.410">
    <property type="entry name" value="von Willebrand factor, type A domain"/>
    <property type="match status" value="1"/>
</dbReference>
<proteinExistence type="evidence at transcript level"/>
<evidence type="ECO:0000256" key="6">
    <source>
        <dbReference type="ARBA" id="ARBA00022833"/>
    </source>
</evidence>
<keyword evidence="5 11" id="KW-0863">Zinc-finger</keyword>
<comment type="similarity">
    <text evidence="2 11">Belongs to the TFB4 family.</text>
</comment>
<evidence type="ECO:0000256" key="1">
    <source>
        <dbReference type="ARBA" id="ARBA00004123"/>
    </source>
</evidence>